<dbReference type="GeneID" id="112279108"/>
<dbReference type="FunCoup" id="A0A7I4FJU3">
    <property type="interactions" value="539"/>
</dbReference>
<dbReference type="RefSeq" id="XP_024369002.1">
    <property type="nucleotide sequence ID" value="XM_024513234.2"/>
</dbReference>
<evidence type="ECO:0000256" key="1">
    <source>
        <dbReference type="ARBA" id="ARBA00006484"/>
    </source>
</evidence>
<dbReference type="Gene3D" id="3.40.50.720">
    <property type="entry name" value="NAD(P)-binding Rossmann-like Domain"/>
    <property type="match status" value="1"/>
</dbReference>
<comment type="similarity">
    <text evidence="1 3">Belongs to the short-chain dehydrogenases/reductases (SDR) family.</text>
</comment>
<sequence length="301" mass="32890">MVPLQANASYMGGGPVSPGRREEVVLITGCSDGGIGSALALEFCDCGFTVVATSRSLETMKRFEGHQYIAVLALDLLSEESIKEAVASVMALYGRIDILVNNAGMPCTAPLVEVPIAIVDQVYRTNYLGPIMMIQAVVPHMVAKGKGKIVNVSSIAVYATGPFTGAYSASKAALHYSTDALRLELKPFNIDVMLLVPGGVVTGIASKGYEILKNNLSMLKIFKPYEEYLLQRAMLSHHPKSTPAPLFAKKAVNAIVAKSSTACYTYGFLSRIYRILFYCPYWIRDWWFSSKIKVINVKKQQ</sequence>
<dbReference type="Proteomes" id="UP000006727">
    <property type="component" value="Chromosome 2"/>
</dbReference>
<keyword evidence="5" id="KW-1185">Reference proteome</keyword>
<dbReference type="PRINTS" id="PR00081">
    <property type="entry name" value="GDHRDH"/>
</dbReference>
<reference evidence="4" key="3">
    <citation type="submission" date="2020-12" db="UniProtKB">
        <authorList>
            <consortium name="EnsemblPlants"/>
        </authorList>
    </citation>
    <scope>IDENTIFICATION</scope>
</reference>
<keyword evidence="2" id="KW-0560">Oxidoreductase</keyword>
<dbReference type="SUPFAM" id="SSF51735">
    <property type="entry name" value="NAD(P)-binding Rossmann-fold domains"/>
    <property type="match status" value="1"/>
</dbReference>
<dbReference type="OrthoDB" id="2102561at2759"/>
<dbReference type="KEGG" id="ppp:112279108"/>
<reference evidence="4 5" key="1">
    <citation type="journal article" date="2008" name="Science">
        <title>The Physcomitrella genome reveals evolutionary insights into the conquest of land by plants.</title>
        <authorList>
            <person name="Rensing S."/>
            <person name="Lang D."/>
            <person name="Zimmer A."/>
            <person name="Terry A."/>
            <person name="Salamov A."/>
            <person name="Shapiro H."/>
            <person name="Nishiyama T."/>
            <person name="Perroud P.-F."/>
            <person name="Lindquist E."/>
            <person name="Kamisugi Y."/>
            <person name="Tanahashi T."/>
            <person name="Sakakibara K."/>
            <person name="Fujita T."/>
            <person name="Oishi K."/>
            <person name="Shin-I T."/>
            <person name="Kuroki Y."/>
            <person name="Toyoda A."/>
            <person name="Suzuki Y."/>
            <person name="Hashimoto A."/>
            <person name="Yamaguchi K."/>
            <person name="Sugano A."/>
            <person name="Kohara Y."/>
            <person name="Fujiyama A."/>
            <person name="Anterola A."/>
            <person name="Aoki S."/>
            <person name="Ashton N."/>
            <person name="Barbazuk W.B."/>
            <person name="Barker E."/>
            <person name="Bennetzen J."/>
            <person name="Bezanilla M."/>
            <person name="Blankenship R."/>
            <person name="Cho S.H."/>
            <person name="Dutcher S."/>
            <person name="Estelle M."/>
            <person name="Fawcett J.A."/>
            <person name="Gundlach H."/>
            <person name="Hanada K."/>
            <person name="Heyl A."/>
            <person name="Hicks K.A."/>
            <person name="Hugh J."/>
            <person name="Lohr M."/>
            <person name="Mayer K."/>
            <person name="Melkozernov A."/>
            <person name="Murata T."/>
            <person name="Nelson D."/>
            <person name="Pils B."/>
            <person name="Prigge M."/>
            <person name="Reiss B."/>
            <person name="Renner T."/>
            <person name="Rombauts S."/>
            <person name="Rushton P."/>
            <person name="Sanderfoot A."/>
            <person name="Schween G."/>
            <person name="Shiu S.-H."/>
            <person name="Stueber K."/>
            <person name="Theodoulou F.L."/>
            <person name="Tu H."/>
            <person name="Van de Peer Y."/>
            <person name="Verrier P.J."/>
            <person name="Waters E."/>
            <person name="Wood A."/>
            <person name="Yang L."/>
            <person name="Cove D."/>
            <person name="Cuming A."/>
            <person name="Hasebe M."/>
            <person name="Lucas S."/>
            <person name="Mishler D.B."/>
            <person name="Reski R."/>
            <person name="Grigoriev I."/>
            <person name="Quatrano R.S."/>
            <person name="Boore J.L."/>
        </authorList>
    </citation>
    <scope>NUCLEOTIDE SEQUENCE [LARGE SCALE GENOMIC DNA]</scope>
    <source>
        <strain evidence="4 5">cv. Gransden 2004</strain>
    </source>
</reference>
<dbReference type="Gramene" id="Pp3c2_15870V3.3">
    <property type="protein sequence ID" value="Pp3c2_15870V3.3"/>
    <property type="gene ID" value="Pp3c2_15870"/>
</dbReference>
<dbReference type="InParanoid" id="A0A7I4FJU3"/>
<protein>
    <submittedName>
        <fullName evidence="4">Uncharacterized protein</fullName>
    </submittedName>
</protein>
<dbReference type="PRINTS" id="PR00080">
    <property type="entry name" value="SDRFAMILY"/>
</dbReference>
<organism evidence="4 5">
    <name type="scientific">Physcomitrium patens</name>
    <name type="common">Spreading-leaved earth moss</name>
    <name type="synonym">Physcomitrella patens</name>
    <dbReference type="NCBI Taxonomy" id="3218"/>
    <lineage>
        <taxon>Eukaryota</taxon>
        <taxon>Viridiplantae</taxon>
        <taxon>Streptophyta</taxon>
        <taxon>Embryophyta</taxon>
        <taxon>Bryophyta</taxon>
        <taxon>Bryophytina</taxon>
        <taxon>Bryopsida</taxon>
        <taxon>Funariidae</taxon>
        <taxon>Funariales</taxon>
        <taxon>Funariaceae</taxon>
        <taxon>Physcomitrium</taxon>
    </lineage>
</organism>
<evidence type="ECO:0000256" key="3">
    <source>
        <dbReference type="RuleBase" id="RU000363"/>
    </source>
</evidence>
<dbReference type="GO" id="GO:0005783">
    <property type="term" value="C:endoplasmic reticulum"/>
    <property type="evidence" value="ECO:0000318"/>
    <property type="project" value="GO_Central"/>
</dbReference>
<dbReference type="EMBL" id="ABEU02000002">
    <property type="status" value="NOT_ANNOTATED_CDS"/>
    <property type="molecule type" value="Genomic_DNA"/>
</dbReference>
<gene>
    <name evidence="4" type="primary">LOC112279108</name>
</gene>
<dbReference type="GO" id="GO:0016491">
    <property type="term" value="F:oxidoreductase activity"/>
    <property type="evidence" value="ECO:0007669"/>
    <property type="project" value="UniProtKB-KW"/>
</dbReference>
<dbReference type="InterPro" id="IPR036291">
    <property type="entry name" value="NAD(P)-bd_dom_sf"/>
</dbReference>
<accession>A0A7I4FJU3</accession>
<dbReference type="Pfam" id="PF00106">
    <property type="entry name" value="adh_short"/>
    <property type="match status" value="1"/>
</dbReference>
<dbReference type="FunFam" id="3.40.50.720:FF:000261">
    <property type="entry name" value="NADPH-dependent 1-acyldihydroxyacetone phosphate reductase"/>
    <property type="match status" value="1"/>
</dbReference>
<dbReference type="EnsemblPlants" id="Pp3c2_15870V3.3">
    <property type="protein sequence ID" value="Pp3c2_15870V3.3"/>
    <property type="gene ID" value="Pp3c2_15870"/>
</dbReference>
<proteinExistence type="inferred from homology"/>
<name>A0A7I4FJU3_PHYPA</name>
<dbReference type="PANTHER" id="PTHR44169:SF6">
    <property type="entry name" value="NADPH-DEPENDENT 1-ACYLDIHYDROXYACETONE PHOSPHATE REDUCTASE"/>
    <property type="match status" value="1"/>
</dbReference>
<dbReference type="PANTHER" id="PTHR44169">
    <property type="entry name" value="NADPH-DEPENDENT 1-ACYLDIHYDROXYACETONE PHOSPHATE REDUCTASE"/>
    <property type="match status" value="1"/>
</dbReference>
<dbReference type="CDD" id="cd05374">
    <property type="entry name" value="17beta-HSD-like_SDR_c"/>
    <property type="match status" value="1"/>
</dbReference>
<evidence type="ECO:0000313" key="4">
    <source>
        <dbReference type="EnsemblPlants" id="Pp3c2_15870V3.3"/>
    </source>
</evidence>
<evidence type="ECO:0000256" key="2">
    <source>
        <dbReference type="ARBA" id="ARBA00023002"/>
    </source>
</evidence>
<reference evidence="4 5" key="2">
    <citation type="journal article" date="2018" name="Plant J.">
        <title>The Physcomitrella patens chromosome-scale assembly reveals moss genome structure and evolution.</title>
        <authorList>
            <person name="Lang D."/>
            <person name="Ullrich K.K."/>
            <person name="Murat F."/>
            <person name="Fuchs J."/>
            <person name="Jenkins J."/>
            <person name="Haas F.B."/>
            <person name="Piednoel M."/>
            <person name="Gundlach H."/>
            <person name="Van Bel M."/>
            <person name="Meyberg R."/>
            <person name="Vives C."/>
            <person name="Morata J."/>
            <person name="Symeonidi A."/>
            <person name="Hiss M."/>
            <person name="Muchero W."/>
            <person name="Kamisugi Y."/>
            <person name="Saleh O."/>
            <person name="Blanc G."/>
            <person name="Decker E.L."/>
            <person name="van Gessel N."/>
            <person name="Grimwood J."/>
            <person name="Hayes R.D."/>
            <person name="Graham S.W."/>
            <person name="Gunter L.E."/>
            <person name="McDaniel S.F."/>
            <person name="Hoernstein S.N.W."/>
            <person name="Larsson A."/>
            <person name="Li F.W."/>
            <person name="Perroud P.F."/>
            <person name="Phillips J."/>
            <person name="Ranjan P."/>
            <person name="Rokshar D.S."/>
            <person name="Rothfels C.J."/>
            <person name="Schneider L."/>
            <person name="Shu S."/>
            <person name="Stevenson D.W."/>
            <person name="Thummler F."/>
            <person name="Tillich M."/>
            <person name="Villarreal Aguilar J.C."/>
            <person name="Widiez T."/>
            <person name="Wong G.K."/>
            <person name="Wymore A."/>
            <person name="Zhang Y."/>
            <person name="Zimmer A.D."/>
            <person name="Quatrano R.S."/>
            <person name="Mayer K.F.X."/>
            <person name="Goodstein D."/>
            <person name="Casacuberta J.M."/>
            <person name="Vandepoele K."/>
            <person name="Reski R."/>
            <person name="Cuming A.C."/>
            <person name="Tuskan G.A."/>
            <person name="Maumus F."/>
            <person name="Salse J."/>
            <person name="Schmutz J."/>
            <person name="Rensing S.A."/>
        </authorList>
    </citation>
    <scope>NUCLEOTIDE SEQUENCE [LARGE SCALE GENOMIC DNA]</scope>
    <source>
        <strain evidence="4 5">cv. Gransden 2004</strain>
    </source>
</reference>
<dbReference type="InterPro" id="IPR002347">
    <property type="entry name" value="SDR_fam"/>
</dbReference>
<evidence type="ECO:0000313" key="5">
    <source>
        <dbReference type="Proteomes" id="UP000006727"/>
    </source>
</evidence>
<dbReference type="AlphaFoldDB" id="A0A7I4FJU3"/>